<name>A0A8R1DNN9_CAEJA</name>
<reference evidence="1" key="2">
    <citation type="submission" date="2022-06" db="UniProtKB">
        <authorList>
            <consortium name="EnsemblMetazoa"/>
        </authorList>
    </citation>
    <scope>IDENTIFICATION</scope>
    <source>
        <strain evidence="1">DF5081</strain>
    </source>
</reference>
<reference evidence="2" key="1">
    <citation type="submission" date="2010-08" db="EMBL/GenBank/DDBJ databases">
        <authorList>
            <consortium name="Caenorhabditis japonica Sequencing Consortium"/>
            <person name="Wilson R.K."/>
        </authorList>
    </citation>
    <scope>NUCLEOTIDE SEQUENCE [LARGE SCALE GENOMIC DNA]</scope>
    <source>
        <strain evidence="2">DF5081</strain>
    </source>
</reference>
<dbReference type="InterPro" id="IPR009667">
    <property type="entry name" value="DUF1258"/>
</dbReference>
<sequence length="733" mass="82983">MFPSRDPVLKKTIHFQMSEKTIRIIHPFLVDYIALKIQFFNLSCHHACLDFHSVLWNTEKKIFSVHFVCNKCGKFSQKCCGPIVKFVRTGVFTQLTAIVDFYLDRIISIRRKLRAGDEIDHPLASPFLKPLWQAEKEEHSLLLSGVLSIDGVSVAGNTKKLWPVSLILVDLPVAEMQRSSNVLLEGIAECVENPSTQFWNSIQPLILSDLQSPRGVLSTCNFKLRCVTLTADQPFLLFDNIDILKAKRSFFGLRSHQSAKSCCYCLSDGTFYKKDGPNRHDVRNGNLTVEDSRQGVNGFGPTASNAIHVILPYECPIDLLHNLGEGAFELIRKELFHPHPNFEPRSAMFKTNAFLEQVVSEVVVPSSFGDLRQCRNGSDKIHFFRIKLGLAAINSDSFSLKGRLVVIALSLLTNKMFSNSKCSPLFDTQLCASSRWYLAEASEKYLVTKVHETLYHLPHINKLYGNVAPLSTFCFESSYQFALMGYSTRMTRNFPETVCSRVLLHNSIRKELRRRADGTPSPGLKRFLALTPGIVPQKMDFKNVINNLDPEDEIDNYSRFPHYSILNLSMGKLKSRYNDFNTCDDFFFARGENDDANFYRFIAAIPQNGSVRVLAEPVVELDRNTQFSSLKESVQSLDGTDLYYGCEVVKFLELYEGLKRGRLAGSRVILDPINIVSQAAYLCLNDYSFVLLAAVHAELNRLGRNYPINTVMQEDLTLQQSATTAKQLIYSKT</sequence>
<proteinExistence type="predicted"/>
<protein>
    <submittedName>
        <fullName evidence="1">Uncharacterized protein</fullName>
    </submittedName>
</protein>
<keyword evidence="2" id="KW-1185">Reference proteome</keyword>
<organism evidence="1 2">
    <name type="scientific">Caenorhabditis japonica</name>
    <dbReference type="NCBI Taxonomy" id="281687"/>
    <lineage>
        <taxon>Eukaryota</taxon>
        <taxon>Metazoa</taxon>
        <taxon>Ecdysozoa</taxon>
        <taxon>Nematoda</taxon>
        <taxon>Chromadorea</taxon>
        <taxon>Rhabditida</taxon>
        <taxon>Rhabditina</taxon>
        <taxon>Rhabditomorpha</taxon>
        <taxon>Rhabditoidea</taxon>
        <taxon>Rhabditidae</taxon>
        <taxon>Peloderinae</taxon>
        <taxon>Caenorhabditis</taxon>
    </lineage>
</organism>
<dbReference type="Pfam" id="PF06869">
    <property type="entry name" value="DUF1258"/>
    <property type="match status" value="1"/>
</dbReference>
<evidence type="ECO:0000313" key="1">
    <source>
        <dbReference type="EnsemblMetazoa" id="CJA06825b.1"/>
    </source>
</evidence>
<dbReference type="Proteomes" id="UP000005237">
    <property type="component" value="Unassembled WGS sequence"/>
</dbReference>
<dbReference type="EnsemblMetazoa" id="CJA06825b.1">
    <property type="protein sequence ID" value="CJA06825b.1"/>
    <property type="gene ID" value="WBGene00126029"/>
</dbReference>
<dbReference type="PANTHER" id="PTHR22921:SF27">
    <property type="entry name" value="C2H2-TYPE DOMAIN-CONTAINING PROTEIN-RELATED"/>
    <property type="match status" value="1"/>
</dbReference>
<dbReference type="PANTHER" id="PTHR22921">
    <property type="entry name" value="PROTEIN CBG20088-RELATED"/>
    <property type="match status" value="1"/>
</dbReference>
<accession>A0A8R1DNN9</accession>
<evidence type="ECO:0000313" key="2">
    <source>
        <dbReference type="Proteomes" id="UP000005237"/>
    </source>
</evidence>
<dbReference type="AlphaFoldDB" id="A0A8R1DNN9"/>